<dbReference type="PANTHER" id="PTHR12526:SF510">
    <property type="entry name" value="D-INOSITOL 3-PHOSPHATE GLYCOSYLTRANSFERASE"/>
    <property type="match status" value="1"/>
</dbReference>
<evidence type="ECO:0000313" key="5">
    <source>
        <dbReference type="Proteomes" id="UP000440224"/>
    </source>
</evidence>
<dbReference type="SUPFAM" id="SSF53756">
    <property type="entry name" value="UDP-Glycosyltransferase/glycogen phosphorylase"/>
    <property type="match status" value="1"/>
</dbReference>
<name>A0A6N7PQR6_9BACT</name>
<dbReference type="RefSeq" id="WP_153819421.1">
    <property type="nucleotide sequence ID" value="NZ_WJIE01000003.1"/>
</dbReference>
<dbReference type="Gene3D" id="3.40.50.2000">
    <property type="entry name" value="Glycogen Phosphorylase B"/>
    <property type="match status" value="2"/>
</dbReference>
<evidence type="ECO:0000256" key="2">
    <source>
        <dbReference type="ARBA" id="ARBA00022679"/>
    </source>
</evidence>
<dbReference type="Pfam" id="PF13692">
    <property type="entry name" value="Glyco_trans_1_4"/>
    <property type="match status" value="1"/>
</dbReference>
<dbReference type="CDD" id="cd03801">
    <property type="entry name" value="GT4_PimA-like"/>
    <property type="match status" value="1"/>
</dbReference>
<comment type="caution">
    <text evidence="4">The sequence shown here is derived from an EMBL/GenBank/DDBJ whole genome shotgun (WGS) entry which is preliminary data.</text>
</comment>
<evidence type="ECO:0000256" key="1">
    <source>
        <dbReference type="ARBA" id="ARBA00022676"/>
    </source>
</evidence>
<organism evidence="4 5">
    <name type="scientific">Polyangium spumosum</name>
    <dbReference type="NCBI Taxonomy" id="889282"/>
    <lineage>
        <taxon>Bacteria</taxon>
        <taxon>Pseudomonadati</taxon>
        <taxon>Myxococcota</taxon>
        <taxon>Polyangia</taxon>
        <taxon>Polyangiales</taxon>
        <taxon>Polyangiaceae</taxon>
        <taxon>Polyangium</taxon>
    </lineage>
</organism>
<accession>A0A6N7PQR6</accession>
<dbReference type="EMBL" id="WJIE01000003">
    <property type="protein sequence ID" value="MRG92555.1"/>
    <property type="molecule type" value="Genomic_DNA"/>
</dbReference>
<feature type="compositionally biased region" description="Basic and acidic residues" evidence="3">
    <location>
        <begin position="193"/>
        <end position="203"/>
    </location>
</feature>
<reference evidence="4 5" key="1">
    <citation type="submission" date="2019-10" db="EMBL/GenBank/DDBJ databases">
        <title>A soil myxobacterium in the family Polyangiaceae.</title>
        <authorList>
            <person name="Li Y."/>
            <person name="Wang J."/>
        </authorList>
    </citation>
    <scope>NUCLEOTIDE SEQUENCE [LARGE SCALE GENOMIC DNA]</scope>
    <source>
        <strain evidence="4 5">DSM 14734</strain>
    </source>
</reference>
<keyword evidence="2 4" id="KW-0808">Transferase</keyword>
<dbReference type="AlphaFoldDB" id="A0A6N7PQR6"/>
<gene>
    <name evidence="4" type="ORF">GF068_11535</name>
</gene>
<evidence type="ECO:0000313" key="4">
    <source>
        <dbReference type="EMBL" id="MRG92555.1"/>
    </source>
</evidence>
<proteinExistence type="predicted"/>
<sequence length="399" mass="44101">MKLALLCPDLVDAPHGGIPTVSRQILRQLERIAAERRVPLDFDVWALHDAHHDGRDVAREVGLKRAPQRFRSFGGSRLGMLAAAARERSNADLVFTTHIGLGPVARLLRPRHAPIVQFLHGVECWRPLPVRQRVGLWGSNLLISNSGFTLDRFHEWNPAFRGTPSRVCWLGLSRDRDSLTPVSDSLTPNPSPSRERGEGERGGDAPALSALIVGRIHPEERYKGHAELISIWPQVRRQCPGARLDIVGDGAARPDYEAQARRLGLLESGAVRFWGRIPDEELRALYQRTTVFAMPSRGEGFGLVYLEAMAAGVPCIGSLDDAAREVIVHGETGLSVRYGDQEGLARAILQLFTDAPLRDRLGRAARARVLASFTEDHFGARIWDALAELHPRAFREGAA</sequence>
<feature type="region of interest" description="Disordered" evidence="3">
    <location>
        <begin position="180"/>
        <end position="205"/>
    </location>
</feature>
<protein>
    <submittedName>
        <fullName evidence="4">Glycosyltransferase</fullName>
    </submittedName>
</protein>
<keyword evidence="1" id="KW-0328">Glycosyltransferase</keyword>
<dbReference type="Proteomes" id="UP000440224">
    <property type="component" value="Unassembled WGS sequence"/>
</dbReference>
<evidence type="ECO:0000256" key="3">
    <source>
        <dbReference type="SAM" id="MobiDB-lite"/>
    </source>
</evidence>
<dbReference type="PANTHER" id="PTHR12526">
    <property type="entry name" value="GLYCOSYLTRANSFERASE"/>
    <property type="match status" value="1"/>
</dbReference>
<dbReference type="OrthoDB" id="267270at2"/>
<dbReference type="GO" id="GO:0016757">
    <property type="term" value="F:glycosyltransferase activity"/>
    <property type="evidence" value="ECO:0007669"/>
    <property type="project" value="UniProtKB-KW"/>
</dbReference>
<keyword evidence="5" id="KW-1185">Reference proteome</keyword>